<organism evidence="14 15">
    <name type="scientific">Brachionus calyciflorus</name>
    <dbReference type="NCBI Taxonomy" id="104777"/>
    <lineage>
        <taxon>Eukaryota</taxon>
        <taxon>Metazoa</taxon>
        <taxon>Spiralia</taxon>
        <taxon>Gnathifera</taxon>
        <taxon>Rotifera</taxon>
        <taxon>Eurotatoria</taxon>
        <taxon>Monogononta</taxon>
        <taxon>Pseudotrocha</taxon>
        <taxon>Ploima</taxon>
        <taxon>Brachionidae</taxon>
        <taxon>Brachionus</taxon>
    </lineage>
</organism>
<dbReference type="InterPro" id="IPR050927">
    <property type="entry name" value="TRPM"/>
</dbReference>
<evidence type="ECO:0000256" key="7">
    <source>
        <dbReference type="ARBA" id="ARBA00023303"/>
    </source>
</evidence>
<dbReference type="Pfam" id="PF25508">
    <property type="entry name" value="TRPM2"/>
    <property type="match status" value="1"/>
</dbReference>
<reference evidence="14" key="1">
    <citation type="submission" date="2021-02" db="EMBL/GenBank/DDBJ databases">
        <authorList>
            <person name="Nowell W R."/>
        </authorList>
    </citation>
    <scope>NUCLEOTIDE SEQUENCE</scope>
    <source>
        <strain evidence="14">Ploen Becks lab</strain>
    </source>
</reference>
<feature type="transmembrane region" description="Helical" evidence="10">
    <location>
        <begin position="843"/>
        <end position="865"/>
    </location>
</feature>
<dbReference type="InterPro" id="IPR005821">
    <property type="entry name" value="Ion_trans_dom"/>
</dbReference>
<keyword evidence="2" id="KW-0813">Transport</keyword>
<evidence type="ECO:0000313" key="14">
    <source>
        <dbReference type="EMBL" id="CAF0977505.1"/>
    </source>
</evidence>
<feature type="compositionally biased region" description="Basic and acidic residues" evidence="9">
    <location>
        <begin position="1222"/>
        <end position="1237"/>
    </location>
</feature>
<evidence type="ECO:0000259" key="13">
    <source>
        <dbReference type="Pfam" id="PF25508"/>
    </source>
</evidence>
<feature type="domain" description="TRPM SLOG" evidence="12">
    <location>
        <begin position="1"/>
        <end position="171"/>
    </location>
</feature>
<gene>
    <name evidence="14" type="ORF">OXX778_LOCUS15245</name>
</gene>
<dbReference type="AlphaFoldDB" id="A0A814F701"/>
<dbReference type="OrthoDB" id="310870at2759"/>
<feature type="transmembrane region" description="Helical" evidence="10">
    <location>
        <begin position="741"/>
        <end position="761"/>
    </location>
</feature>
<dbReference type="Pfam" id="PF00520">
    <property type="entry name" value="Ion_trans"/>
    <property type="match status" value="1"/>
</dbReference>
<feature type="coiled-coil region" evidence="8">
    <location>
        <begin position="1097"/>
        <end position="1172"/>
    </location>
</feature>
<feature type="region of interest" description="Disordered" evidence="9">
    <location>
        <begin position="1217"/>
        <end position="1237"/>
    </location>
</feature>
<evidence type="ECO:0000256" key="4">
    <source>
        <dbReference type="ARBA" id="ARBA00022989"/>
    </source>
</evidence>
<evidence type="ECO:0000256" key="8">
    <source>
        <dbReference type="SAM" id="Coils"/>
    </source>
</evidence>
<accession>A0A814F701</accession>
<keyword evidence="7" id="KW-0407">Ion channel</keyword>
<dbReference type="Pfam" id="PF18139">
    <property type="entry name" value="LSDAT_euk"/>
    <property type="match status" value="1"/>
</dbReference>
<feature type="domain" description="Ion transport" evidence="11">
    <location>
        <begin position="745"/>
        <end position="997"/>
    </location>
</feature>
<feature type="transmembrane region" description="Helical" evidence="10">
    <location>
        <begin position="773"/>
        <end position="791"/>
    </location>
</feature>
<dbReference type="InterPro" id="IPR057366">
    <property type="entry name" value="TRPM-like"/>
</dbReference>
<dbReference type="EMBL" id="CAJNOC010003320">
    <property type="protein sequence ID" value="CAF0977505.1"/>
    <property type="molecule type" value="Genomic_DNA"/>
</dbReference>
<dbReference type="InterPro" id="IPR041491">
    <property type="entry name" value="TRPM_SLOG"/>
</dbReference>
<evidence type="ECO:0000256" key="6">
    <source>
        <dbReference type="ARBA" id="ARBA00023136"/>
    </source>
</evidence>
<comment type="caution">
    <text evidence="14">The sequence shown here is derived from an EMBL/GenBank/DDBJ whole genome shotgun (WGS) entry which is preliminary data.</text>
</comment>
<keyword evidence="6 10" id="KW-0472">Membrane</keyword>
<keyword evidence="4 10" id="KW-1133">Transmembrane helix</keyword>
<protein>
    <submittedName>
        <fullName evidence="14">Uncharacterized protein</fullName>
    </submittedName>
</protein>
<dbReference type="Proteomes" id="UP000663879">
    <property type="component" value="Unassembled WGS sequence"/>
</dbReference>
<feature type="domain" description="TRPM-like" evidence="13">
    <location>
        <begin position="396"/>
        <end position="630"/>
    </location>
</feature>
<feature type="transmembrane region" description="Helical" evidence="10">
    <location>
        <begin position="964"/>
        <end position="986"/>
    </location>
</feature>
<evidence type="ECO:0000256" key="1">
    <source>
        <dbReference type="ARBA" id="ARBA00004141"/>
    </source>
</evidence>
<evidence type="ECO:0000256" key="10">
    <source>
        <dbReference type="SAM" id="Phobius"/>
    </source>
</evidence>
<evidence type="ECO:0000256" key="5">
    <source>
        <dbReference type="ARBA" id="ARBA00023065"/>
    </source>
</evidence>
<keyword evidence="15" id="KW-1185">Reference proteome</keyword>
<dbReference type="PANTHER" id="PTHR13800">
    <property type="entry name" value="TRANSIENT RECEPTOR POTENTIAL CATION CHANNEL, SUBFAMILY M, MEMBER 6"/>
    <property type="match status" value="1"/>
</dbReference>
<dbReference type="GO" id="GO:0005886">
    <property type="term" value="C:plasma membrane"/>
    <property type="evidence" value="ECO:0007669"/>
    <property type="project" value="TreeGrafter"/>
</dbReference>
<keyword evidence="8" id="KW-0175">Coiled coil</keyword>
<evidence type="ECO:0000256" key="2">
    <source>
        <dbReference type="ARBA" id="ARBA00022448"/>
    </source>
</evidence>
<evidence type="ECO:0000256" key="3">
    <source>
        <dbReference type="ARBA" id="ARBA00022692"/>
    </source>
</evidence>
<evidence type="ECO:0000259" key="12">
    <source>
        <dbReference type="Pfam" id="PF18139"/>
    </source>
</evidence>
<feature type="transmembrane region" description="Helical" evidence="10">
    <location>
        <begin position="885"/>
        <end position="908"/>
    </location>
</feature>
<sequence length="1237" mass="145269">MKHVGEAVRQITRSKDKVILLGIANWTTVAKKDDLVIKKNQSDDGHVIYRINSDKLEPRSVYLEPNHSHFILVDDSKYNKFGGEISFRADLESEISKAKKIPIVLVVVEGGPNTVTTVLESLKKKIPCVIIDNSGKISDLLSYIYKALEESDDSSLKESIVNKIFKFEEKFRNYIYEKLNDEFSSRDKDIDQIVNQIEEIFEPSRRHLITIFELNPTKQDSDLDEAILNAFYKANSRPKLAELILYKDREVIHKHKLNTGDLNNNLEIFKELMSKKIVTDHINYINLFDLIKEKRCVILDKTRNLSYLFKQLKDASKQTPKQTPNKTIEEIAKSLVKNLQHNNGESVSIFELDPDILTNKNLNNIILSAFLKANPKYKVAELCLSWNRVDIARKTLFNDDIPDNMDMYQDLMFSAILKNRVQFVNLLLENGFSLKNFLTHERLLKLYKEASVASLLSSLFRKILKMELENKTNFYNVGRIIQNLVDNLFRHEFTHPQFNKVECREKEEKNDKEILDIEECPEYHLFIFNILLGRYELSKIFWNEGENQISNALIAYKILKSMAKLFEESSTDLLKMANKYEQLACDSLTKSNELNEIKTEYLLIRPVRQFSHITVLQIANSGECLNFLSHPECQNFLEKIWYHKIYPNTPSYRIYLSMIFPLVAPIIVHFGDKKSLKTREVAQKKAKTKILPDEIKTEIKNNFSKNVKKLDFLNPYEELNYWTCLNHFLKAPYVKFIYDQFSYLMFLILFSYIMLCDFYPVDIIGKRETKFNTYISVLEIVLIIWILTFTCEEIRQFYLNENRVAKAKIKSFLFDFKNMLEIIGLCLFYVGMILRFIPNYKCYLAARIILCIDILFWYIRALFAYTFIKKMGPKLLMIRKLALNLAYFFLIILVFFFAFGISTQSLLFQNQQLNTNLLRNVFFPSYFVLIGDYYTLASMTQADENCISTEDNICPDYLGSQVSLVIYIVYLLFLNILLLNILIALFNKTFEKIQQASDPLWKFSRYLLVFEYYHKPLIPPPFIIIYYFTLGIRHAIHLILKIFNQETINNSMVLKKLDEFSLIYFPGFYFKTSDDENERLVKWERCIIDELIYKIERENSDKKEFKLQQNLEKLEELAFQYSKIVQSQRDAEKKLEIAEKNLNKIAKLLDDRKKANKKADLIQNKKAEINKSPSSLNLEKIISSRKFDQENYSPNDFDTASIVDKLSNYSNDIENEIGSEIEYSHDDSYSEKAKEEL</sequence>
<evidence type="ECO:0000313" key="15">
    <source>
        <dbReference type="Proteomes" id="UP000663879"/>
    </source>
</evidence>
<evidence type="ECO:0000256" key="9">
    <source>
        <dbReference type="SAM" id="MobiDB-lite"/>
    </source>
</evidence>
<comment type="subcellular location">
    <subcellularLocation>
        <location evidence="1">Membrane</location>
        <topology evidence="1">Multi-pass membrane protein</topology>
    </subcellularLocation>
</comment>
<evidence type="ECO:0000259" key="11">
    <source>
        <dbReference type="Pfam" id="PF00520"/>
    </source>
</evidence>
<keyword evidence="5" id="KW-0406">Ion transport</keyword>
<feature type="transmembrane region" description="Helical" evidence="10">
    <location>
        <begin position="652"/>
        <end position="670"/>
    </location>
</feature>
<feature type="transmembrane region" description="Helical" evidence="10">
    <location>
        <begin position="812"/>
        <end position="837"/>
    </location>
</feature>
<keyword evidence="3 10" id="KW-0812">Transmembrane</keyword>
<proteinExistence type="predicted"/>
<name>A0A814F701_9BILA</name>
<dbReference type="GO" id="GO:0099604">
    <property type="term" value="F:ligand-gated calcium channel activity"/>
    <property type="evidence" value="ECO:0007669"/>
    <property type="project" value="TreeGrafter"/>
</dbReference>
<dbReference type="PANTHER" id="PTHR13800:SF12">
    <property type="entry name" value="TRANSIENT RECEPTOR POTENTIAL CATION CHANNEL SUBFAMILY M MEMBER-LIKE 2"/>
    <property type="match status" value="1"/>
</dbReference>